<feature type="coiled-coil region" evidence="1">
    <location>
        <begin position="41"/>
        <end position="122"/>
    </location>
</feature>
<evidence type="ECO:0000313" key="2">
    <source>
        <dbReference type="EMBL" id="KAL0921142.1"/>
    </source>
</evidence>
<dbReference type="PANTHER" id="PTHR37174:SF2">
    <property type="entry name" value="FORKHEAD-ASSOCIATED DOMAIN PROTEIN"/>
    <property type="match status" value="1"/>
</dbReference>
<protein>
    <submittedName>
        <fullName evidence="2">Uncharacterized protein</fullName>
    </submittedName>
</protein>
<evidence type="ECO:0000313" key="3">
    <source>
        <dbReference type="Proteomes" id="UP001552299"/>
    </source>
</evidence>
<keyword evidence="3" id="KW-1185">Reference proteome</keyword>
<evidence type="ECO:0000256" key="1">
    <source>
        <dbReference type="SAM" id="Coils"/>
    </source>
</evidence>
<organism evidence="2 3">
    <name type="scientific">Dendrobium thyrsiflorum</name>
    <name type="common">Pinecone-like raceme dendrobium</name>
    <name type="synonym">Orchid</name>
    <dbReference type="NCBI Taxonomy" id="117978"/>
    <lineage>
        <taxon>Eukaryota</taxon>
        <taxon>Viridiplantae</taxon>
        <taxon>Streptophyta</taxon>
        <taxon>Embryophyta</taxon>
        <taxon>Tracheophyta</taxon>
        <taxon>Spermatophyta</taxon>
        <taxon>Magnoliopsida</taxon>
        <taxon>Liliopsida</taxon>
        <taxon>Asparagales</taxon>
        <taxon>Orchidaceae</taxon>
        <taxon>Epidendroideae</taxon>
        <taxon>Malaxideae</taxon>
        <taxon>Dendrobiinae</taxon>
        <taxon>Dendrobium</taxon>
    </lineage>
</organism>
<gene>
    <name evidence="2" type="ORF">M5K25_008186</name>
</gene>
<dbReference type="EMBL" id="JANQDX010000007">
    <property type="protein sequence ID" value="KAL0921142.1"/>
    <property type="molecule type" value="Genomic_DNA"/>
</dbReference>
<dbReference type="Proteomes" id="UP001552299">
    <property type="component" value="Unassembled WGS sequence"/>
</dbReference>
<sequence>MILGSGMEMPMTRLALNVRTRRHGLPVILASANKGVIRFDIEQLRHQIDQLHAQAEITRSKANNARLRLMRLSEAAENLQRRAVMEVARRRENEARELLMQKKKLLQALERTKRRLEVLDELSMKINEAISLKETQLIGNVTLFPEINKEDSGQEIRIISPKNIIDKDEKTTDIYDFEHTKPCDEEEGIETVKQEKKLSFDEELQNCEEDAIGTQDSGSMMSDLRAISSYEEFLEHIDGQLRQAELDICNFLRLSTMIWESKQKQMNLKVQHISDILDHVRSTRERIANITKRRENENKAC</sequence>
<dbReference type="PANTHER" id="PTHR37174">
    <property type="entry name" value="FORKHEAD-ASSOCIATED DOMAIN PROTEIN"/>
    <property type="match status" value="1"/>
</dbReference>
<proteinExistence type="predicted"/>
<name>A0ABD0VF48_DENTH</name>
<comment type="caution">
    <text evidence="2">The sequence shown here is derived from an EMBL/GenBank/DDBJ whole genome shotgun (WGS) entry which is preliminary data.</text>
</comment>
<keyword evidence="1" id="KW-0175">Coiled coil</keyword>
<dbReference type="AlphaFoldDB" id="A0ABD0VF48"/>
<accession>A0ABD0VF48</accession>
<reference evidence="2 3" key="1">
    <citation type="journal article" date="2024" name="Plant Biotechnol. J.">
        <title>Dendrobium thyrsiflorum genome and its molecular insights into genes involved in important horticultural traits.</title>
        <authorList>
            <person name="Chen B."/>
            <person name="Wang J.Y."/>
            <person name="Zheng P.J."/>
            <person name="Li K.L."/>
            <person name="Liang Y.M."/>
            <person name="Chen X.F."/>
            <person name="Zhang C."/>
            <person name="Zhao X."/>
            <person name="He X."/>
            <person name="Zhang G.Q."/>
            <person name="Liu Z.J."/>
            <person name="Xu Q."/>
        </authorList>
    </citation>
    <scope>NUCLEOTIDE SEQUENCE [LARGE SCALE GENOMIC DNA]</scope>
    <source>
        <strain evidence="2">GZMU011</strain>
    </source>
</reference>